<dbReference type="Proteomes" id="UP000807504">
    <property type="component" value="Unassembled WGS sequence"/>
</dbReference>
<comment type="caution">
    <text evidence="1">The sequence shown here is derived from an EMBL/GenBank/DDBJ whole genome shotgun (WGS) entry which is preliminary data.</text>
</comment>
<gene>
    <name evidence="1" type="ORF">HNY73_022928</name>
</gene>
<proteinExistence type="predicted"/>
<sequence length="114" mass="13167">MEWERAYELEKLHLQVESQKLEQTSGLELLPADQQATFNLKKLLPDFDPQDGDVTLFLNPFERQMKILKIGKQNWVADLLGLLPNSVAHLIAREPEQKHITLIILDPCYFNGLN</sequence>
<evidence type="ECO:0000313" key="1">
    <source>
        <dbReference type="EMBL" id="KAF8764896.1"/>
    </source>
</evidence>
<reference evidence="1" key="2">
    <citation type="submission" date="2020-06" db="EMBL/GenBank/DDBJ databases">
        <authorList>
            <person name="Sheffer M."/>
        </authorList>
    </citation>
    <scope>NUCLEOTIDE SEQUENCE</scope>
</reference>
<reference evidence="1" key="1">
    <citation type="journal article" date="2020" name="bioRxiv">
        <title>Chromosome-level reference genome of the European wasp spider Argiope bruennichi: a resource for studies on range expansion and evolutionary adaptation.</title>
        <authorList>
            <person name="Sheffer M.M."/>
            <person name="Hoppe A."/>
            <person name="Krehenwinkel H."/>
            <person name="Uhl G."/>
            <person name="Kuss A.W."/>
            <person name="Jensen L."/>
            <person name="Jensen C."/>
            <person name="Gillespie R.G."/>
            <person name="Hoff K.J."/>
            <person name="Prost S."/>
        </authorList>
    </citation>
    <scope>NUCLEOTIDE SEQUENCE</scope>
</reference>
<keyword evidence="2" id="KW-1185">Reference proteome</keyword>
<evidence type="ECO:0000313" key="2">
    <source>
        <dbReference type="Proteomes" id="UP000807504"/>
    </source>
</evidence>
<dbReference type="AlphaFoldDB" id="A0A8T0E3I1"/>
<accession>A0A8T0E3I1</accession>
<protein>
    <submittedName>
        <fullName evidence="1">Uncharacterized protein</fullName>
    </submittedName>
</protein>
<dbReference type="EMBL" id="JABXBU010002231">
    <property type="protein sequence ID" value="KAF8764896.1"/>
    <property type="molecule type" value="Genomic_DNA"/>
</dbReference>
<name>A0A8T0E3I1_ARGBR</name>
<organism evidence="1 2">
    <name type="scientific">Argiope bruennichi</name>
    <name type="common">Wasp spider</name>
    <name type="synonym">Aranea bruennichi</name>
    <dbReference type="NCBI Taxonomy" id="94029"/>
    <lineage>
        <taxon>Eukaryota</taxon>
        <taxon>Metazoa</taxon>
        <taxon>Ecdysozoa</taxon>
        <taxon>Arthropoda</taxon>
        <taxon>Chelicerata</taxon>
        <taxon>Arachnida</taxon>
        <taxon>Araneae</taxon>
        <taxon>Araneomorphae</taxon>
        <taxon>Entelegynae</taxon>
        <taxon>Araneoidea</taxon>
        <taxon>Araneidae</taxon>
        <taxon>Argiope</taxon>
    </lineage>
</organism>